<evidence type="ECO:0000259" key="2">
    <source>
        <dbReference type="SMART" id="SM00849"/>
    </source>
</evidence>
<protein>
    <submittedName>
        <fullName evidence="3">MBL fold metallo-hydrolase</fullName>
    </submittedName>
</protein>
<dbReference type="OrthoDB" id="9803916at2"/>
<dbReference type="EMBL" id="WTYH01000001">
    <property type="protein sequence ID" value="MXO93846.1"/>
    <property type="molecule type" value="Genomic_DNA"/>
</dbReference>
<comment type="caution">
    <text evidence="3">The sequence shown here is derived from an EMBL/GenBank/DDBJ whole genome shotgun (WGS) entry which is preliminary data.</text>
</comment>
<organism evidence="3 4">
    <name type="scientific">Aurantiacibacter arachoides</name>
    <dbReference type="NCBI Taxonomy" id="1850444"/>
    <lineage>
        <taxon>Bacteria</taxon>
        <taxon>Pseudomonadati</taxon>
        <taxon>Pseudomonadota</taxon>
        <taxon>Alphaproteobacteria</taxon>
        <taxon>Sphingomonadales</taxon>
        <taxon>Erythrobacteraceae</taxon>
        <taxon>Aurantiacibacter</taxon>
    </lineage>
</organism>
<dbReference type="GO" id="GO:0042781">
    <property type="term" value="F:3'-tRNA processing endoribonuclease activity"/>
    <property type="evidence" value="ECO:0007669"/>
    <property type="project" value="TreeGrafter"/>
</dbReference>
<dbReference type="InterPro" id="IPR036866">
    <property type="entry name" value="RibonucZ/Hydroxyglut_hydro"/>
</dbReference>
<dbReference type="PANTHER" id="PTHR46018">
    <property type="entry name" value="ZINC PHOSPHODIESTERASE ELAC PROTEIN 1"/>
    <property type="match status" value="1"/>
</dbReference>
<dbReference type="PANTHER" id="PTHR46018:SF2">
    <property type="entry name" value="ZINC PHOSPHODIESTERASE ELAC PROTEIN 1"/>
    <property type="match status" value="1"/>
</dbReference>
<dbReference type="InterPro" id="IPR001279">
    <property type="entry name" value="Metallo-B-lactamas"/>
</dbReference>
<dbReference type="CDD" id="cd07719">
    <property type="entry name" value="arylsulfatase_AtsA-like_MBL-fold"/>
    <property type="match status" value="1"/>
</dbReference>
<keyword evidence="4" id="KW-1185">Reference proteome</keyword>
<dbReference type="AlphaFoldDB" id="A0A845A3Z0"/>
<dbReference type="Gene3D" id="3.60.15.10">
    <property type="entry name" value="Ribonuclease Z/Hydroxyacylglutathione hydrolase-like"/>
    <property type="match status" value="1"/>
</dbReference>
<feature type="domain" description="Metallo-beta-lactamase" evidence="2">
    <location>
        <begin position="44"/>
        <end position="262"/>
    </location>
</feature>
<gene>
    <name evidence="3" type="ORF">GRI62_09520</name>
</gene>
<evidence type="ECO:0000313" key="3">
    <source>
        <dbReference type="EMBL" id="MXO93846.1"/>
    </source>
</evidence>
<dbReference type="Proteomes" id="UP000460626">
    <property type="component" value="Unassembled WGS sequence"/>
</dbReference>
<dbReference type="RefSeq" id="WP_131453127.1">
    <property type="nucleotide sequence ID" value="NZ_BMJK01000001.1"/>
</dbReference>
<accession>A0A845A3Z0</accession>
<dbReference type="SUPFAM" id="SSF56281">
    <property type="entry name" value="Metallo-hydrolase/oxidoreductase"/>
    <property type="match status" value="1"/>
</dbReference>
<sequence length="320" mass="32499">MAAAGLTGVPAVASQAQSAVSSTGGAEWITLGTRGGPVASATRAQPANLLVVDGANYLVDAGDGVSGQLARVGIPTAAITGVFISHLHFDHTAGLAGLLGLRWQTNAERPLIVYGPPGTAAMTEGLVASMGPGTTAGYGIPGAAPRDPADGVRVIELRDGDSVEVGSMQVRARGNTHYSFPAGSDLADRFESLSFRFDTPARAIVYTGDTGPSAAVEELARGADLLVAEMMDVAHTVAAVRRNSPNLPPAIAAEMESHLGSHHLVPADVGQLAARAGVGALIVTHFVGIEPGEVGHADYLQTISAAYAGPAVIASDLERF</sequence>
<evidence type="ECO:0000256" key="1">
    <source>
        <dbReference type="ARBA" id="ARBA00022801"/>
    </source>
</evidence>
<proteinExistence type="predicted"/>
<dbReference type="InterPro" id="IPR044094">
    <property type="entry name" value="AtsA-like_MBL-fold"/>
</dbReference>
<name>A0A845A3Z0_9SPHN</name>
<reference evidence="3 4" key="1">
    <citation type="submission" date="2019-12" db="EMBL/GenBank/DDBJ databases">
        <title>Genomic-based taxomic classification of the family Erythrobacteraceae.</title>
        <authorList>
            <person name="Xu L."/>
        </authorList>
    </citation>
    <scope>NUCLEOTIDE SEQUENCE [LARGE SCALE GENOMIC DNA]</scope>
    <source>
        <strain evidence="3 4">RC4-10-4</strain>
    </source>
</reference>
<evidence type="ECO:0000313" key="4">
    <source>
        <dbReference type="Proteomes" id="UP000460626"/>
    </source>
</evidence>
<dbReference type="Pfam" id="PF12706">
    <property type="entry name" value="Lactamase_B_2"/>
    <property type="match status" value="1"/>
</dbReference>
<dbReference type="SMART" id="SM00849">
    <property type="entry name" value="Lactamase_B"/>
    <property type="match status" value="1"/>
</dbReference>
<keyword evidence="1 3" id="KW-0378">Hydrolase</keyword>